<proteinExistence type="inferred from homology"/>
<dbReference type="Pfam" id="PF00225">
    <property type="entry name" value="Kinesin"/>
    <property type="match status" value="1"/>
</dbReference>
<evidence type="ECO:0000313" key="5">
    <source>
        <dbReference type="EMBL" id="KAF7554384.1"/>
    </source>
</evidence>
<accession>A0A9P5HM59</accession>
<evidence type="ECO:0000259" key="4">
    <source>
        <dbReference type="PROSITE" id="PS50067"/>
    </source>
</evidence>
<organism evidence="5 6">
    <name type="scientific">Cylindrodendrum hubeiense</name>
    <dbReference type="NCBI Taxonomy" id="595255"/>
    <lineage>
        <taxon>Eukaryota</taxon>
        <taxon>Fungi</taxon>
        <taxon>Dikarya</taxon>
        <taxon>Ascomycota</taxon>
        <taxon>Pezizomycotina</taxon>
        <taxon>Sordariomycetes</taxon>
        <taxon>Hypocreomycetidae</taxon>
        <taxon>Hypocreales</taxon>
        <taxon>Nectriaceae</taxon>
        <taxon>Cylindrodendrum</taxon>
    </lineage>
</organism>
<dbReference type="EMBL" id="JAANBB010000033">
    <property type="protein sequence ID" value="KAF7554384.1"/>
    <property type="molecule type" value="Genomic_DNA"/>
</dbReference>
<evidence type="ECO:0000256" key="1">
    <source>
        <dbReference type="ARBA" id="ARBA00023054"/>
    </source>
</evidence>
<keyword evidence="6" id="KW-1185">Reference proteome</keyword>
<dbReference type="GO" id="GO:0003777">
    <property type="term" value="F:microtubule motor activity"/>
    <property type="evidence" value="ECO:0007669"/>
    <property type="project" value="InterPro"/>
</dbReference>
<keyword evidence="1" id="KW-0175">Coiled coil</keyword>
<dbReference type="GO" id="GO:0007018">
    <property type="term" value="P:microtubule-based movement"/>
    <property type="evidence" value="ECO:0007669"/>
    <property type="project" value="InterPro"/>
</dbReference>
<feature type="domain" description="Kinesin motor" evidence="4">
    <location>
        <begin position="57"/>
        <end position="188"/>
    </location>
</feature>
<dbReference type="Proteomes" id="UP000722485">
    <property type="component" value="Unassembled WGS sequence"/>
</dbReference>
<protein>
    <recommendedName>
        <fullName evidence="4">Kinesin motor domain-containing protein</fullName>
    </recommendedName>
</protein>
<dbReference type="InterPro" id="IPR027640">
    <property type="entry name" value="Kinesin-like_fam"/>
</dbReference>
<evidence type="ECO:0000256" key="3">
    <source>
        <dbReference type="PROSITE-ProRule" id="PRU00283"/>
    </source>
</evidence>
<dbReference type="InterPro" id="IPR027417">
    <property type="entry name" value="P-loop_NTPase"/>
</dbReference>
<reference evidence="5" key="1">
    <citation type="submission" date="2020-03" db="EMBL/GenBank/DDBJ databases">
        <title>Draft Genome Sequence of Cylindrodendrum hubeiense.</title>
        <authorList>
            <person name="Buettner E."/>
            <person name="Kellner H."/>
        </authorList>
    </citation>
    <scope>NUCLEOTIDE SEQUENCE</scope>
    <source>
        <strain evidence="5">IHI 201604</strain>
    </source>
</reference>
<comment type="similarity">
    <text evidence="3">Belongs to the TRAFAC class myosin-kinesin ATPase superfamily. Kinesin family.</text>
</comment>
<dbReference type="PANTHER" id="PTHR47968">
    <property type="entry name" value="CENTROMERE PROTEIN E"/>
    <property type="match status" value="1"/>
</dbReference>
<keyword evidence="3" id="KW-0547">Nucleotide-binding</keyword>
<dbReference type="InterPro" id="IPR001752">
    <property type="entry name" value="Kinesin_motor_dom"/>
</dbReference>
<dbReference type="PANTHER" id="PTHR47968:SF75">
    <property type="entry name" value="CENTROMERE-ASSOCIATED PROTEIN E"/>
    <property type="match status" value="1"/>
</dbReference>
<keyword evidence="2 3" id="KW-0505">Motor protein</keyword>
<keyword evidence="3" id="KW-0067">ATP-binding</keyword>
<comment type="caution">
    <text evidence="5">The sequence shown here is derived from an EMBL/GenBank/DDBJ whole genome shotgun (WGS) entry which is preliminary data.</text>
</comment>
<evidence type="ECO:0000313" key="6">
    <source>
        <dbReference type="Proteomes" id="UP000722485"/>
    </source>
</evidence>
<evidence type="ECO:0000256" key="2">
    <source>
        <dbReference type="ARBA" id="ARBA00023175"/>
    </source>
</evidence>
<dbReference type="InterPro" id="IPR036961">
    <property type="entry name" value="Kinesin_motor_dom_sf"/>
</dbReference>
<name>A0A9P5HM59_9HYPO</name>
<dbReference type="AlphaFoldDB" id="A0A9P5HM59"/>
<feature type="binding site" evidence="3">
    <location>
        <begin position="129"/>
        <end position="136"/>
    </location>
    <ligand>
        <name>ATP</name>
        <dbReference type="ChEBI" id="CHEBI:30616"/>
    </ligand>
</feature>
<sequence length="188" mass="20993">MMDRFILENAERYKTLVQRFIPKTSSSLKAEVAPASDMLVTTRLRPLLPEEAEAGLPQALFPRARPPGVIDVHELRQPVRGLPLIKSYDYEVDRIFKTDCKTEEIYDDVVKPLVPWAYDGGIGTLFAYGQTGSGKTYTVSHLERLVAEELFSGRLGGKRDIYMTIVELFGNAALGEYPPGTKPKESVS</sequence>
<dbReference type="GO" id="GO:0005524">
    <property type="term" value="F:ATP binding"/>
    <property type="evidence" value="ECO:0007669"/>
    <property type="project" value="UniProtKB-UniRule"/>
</dbReference>
<dbReference type="GO" id="GO:0008017">
    <property type="term" value="F:microtubule binding"/>
    <property type="evidence" value="ECO:0007669"/>
    <property type="project" value="InterPro"/>
</dbReference>
<dbReference type="OrthoDB" id="3176171at2759"/>
<dbReference type="Gene3D" id="3.40.850.10">
    <property type="entry name" value="Kinesin motor domain"/>
    <property type="match status" value="1"/>
</dbReference>
<dbReference type="SUPFAM" id="SSF52540">
    <property type="entry name" value="P-loop containing nucleoside triphosphate hydrolases"/>
    <property type="match status" value="1"/>
</dbReference>
<dbReference type="PROSITE" id="PS50067">
    <property type="entry name" value="KINESIN_MOTOR_2"/>
    <property type="match status" value="1"/>
</dbReference>
<gene>
    <name evidence="5" type="ORF">G7Z17_g2937</name>
</gene>